<feature type="domain" description="Methyltransferase" evidence="3">
    <location>
        <begin position="345"/>
        <end position="437"/>
    </location>
</feature>
<dbReference type="PANTHER" id="PTHR43861:SF1">
    <property type="entry name" value="TRANS-ACONITATE 2-METHYLTRANSFERASE"/>
    <property type="match status" value="1"/>
</dbReference>
<dbReference type="SUPFAM" id="SSF53335">
    <property type="entry name" value="S-adenosyl-L-methionine-dependent methyltransferases"/>
    <property type="match status" value="1"/>
</dbReference>
<comment type="caution">
    <text evidence="4">The sequence shown here is derived from an EMBL/GenBank/DDBJ whole genome shotgun (WGS) entry which is preliminary data.</text>
</comment>
<dbReference type="EMBL" id="BMYT01000002">
    <property type="protein sequence ID" value="GGX11069.1"/>
    <property type="molecule type" value="Genomic_DNA"/>
</dbReference>
<accession>A0ABQ2XCW2</accession>
<sequence>MQMFIVVGMPRTGSTLLQTTLAQHPQIKMYGELFHRVKVEREGPHAINEDGSKIFFDEENDDAIDFLRKNVWNEKNSEYGAVGFKLFGERVDCIGTEKLFLRLREAFPSLKFIHIERSDLLACWVSREAAKKTGQWVDASTKDSAGDKKNVNDLRVTANPIALESFFQSYIEVNSFLRSDFFPKANYLHVDYEQLSSEFETVSMSVFDFLGLPQISVQPATRKQRQLSAEEQIQNIEDVRRYFALSKYAFLVSDSRSKNNQLTYSGLHDAAQKLSTDDWIEYVGQSTEREMTLAGVAMPTAPPAEKQAIFHGNSGASAIQSAAPVYKYVLDICRQQNISSIKSLLDFGCGWGRFTRLFVRDVEEAGLIGIDPWAEALQMCREHMPYAAFVRSQFNPPLAFRDGFFDVVFANSIFSHLSESSALAWIEEIARVLRPGGLLIATTHSKHWLTAVKEFQSGERVCQSDWHQAFKNSKVDIANAIDIHKNGEFVFIPTGNGQDNRDYGDSFVPVEYVRKNWGQFLEFVEFVDDPVRFPQATFTLRKTTA</sequence>
<keyword evidence="5" id="KW-1185">Reference proteome</keyword>
<dbReference type="Pfam" id="PF13649">
    <property type="entry name" value="Methyltransf_25"/>
    <property type="match status" value="1"/>
</dbReference>
<dbReference type="Gene3D" id="3.40.50.300">
    <property type="entry name" value="P-loop containing nucleotide triphosphate hydrolases"/>
    <property type="match status" value="1"/>
</dbReference>
<evidence type="ECO:0000256" key="2">
    <source>
        <dbReference type="ARBA" id="ARBA00022679"/>
    </source>
</evidence>
<evidence type="ECO:0000313" key="4">
    <source>
        <dbReference type="EMBL" id="GGX11069.1"/>
    </source>
</evidence>
<dbReference type="RefSeq" id="WP_189345655.1">
    <property type="nucleotide sequence ID" value="NZ_BMYT01000002.1"/>
</dbReference>
<dbReference type="Pfam" id="PF13469">
    <property type="entry name" value="Sulfotransfer_3"/>
    <property type="match status" value="1"/>
</dbReference>
<dbReference type="Proteomes" id="UP000620127">
    <property type="component" value="Unassembled WGS sequence"/>
</dbReference>
<reference evidence="5" key="1">
    <citation type="journal article" date="2019" name="Int. J. Syst. Evol. Microbiol.">
        <title>The Global Catalogue of Microorganisms (GCM) 10K type strain sequencing project: providing services to taxonomists for standard genome sequencing and annotation.</title>
        <authorList>
            <consortium name="The Broad Institute Genomics Platform"/>
            <consortium name="The Broad Institute Genome Sequencing Center for Infectious Disease"/>
            <person name="Wu L."/>
            <person name="Ma J."/>
        </authorList>
    </citation>
    <scope>NUCLEOTIDE SEQUENCE [LARGE SCALE GENOMIC DNA]</scope>
    <source>
        <strain evidence="5">KCTC 23916</strain>
    </source>
</reference>
<dbReference type="Gene3D" id="3.40.50.150">
    <property type="entry name" value="Vaccinia Virus protein VP39"/>
    <property type="match status" value="1"/>
</dbReference>
<organism evidence="4 5">
    <name type="scientific">Undibacterium macrobrachii</name>
    <dbReference type="NCBI Taxonomy" id="1119058"/>
    <lineage>
        <taxon>Bacteria</taxon>
        <taxon>Pseudomonadati</taxon>
        <taxon>Pseudomonadota</taxon>
        <taxon>Betaproteobacteria</taxon>
        <taxon>Burkholderiales</taxon>
        <taxon>Oxalobacteraceae</taxon>
        <taxon>Undibacterium</taxon>
    </lineage>
</organism>
<dbReference type="SUPFAM" id="SSF52540">
    <property type="entry name" value="P-loop containing nucleoside triphosphate hydrolases"/>
    <property type="match status" value="1"/>
</dbReference>
<evidence type="ECO:0000259" key="3">
    <source>
        <dbReference type="Pfam" id="PF13649"/>
    </source>
</evidence>
<dbReference type="PANTHER" id="PTHR43861">
    <property type="entry name" value="TRANS-ACONITATE 2-METHYLTRANSFERASE-RELATED"/>
    <property type="match status" value="1"/>
</dbReference>
<name>A0ABQ2XCW2_9BURK</name>
<keyword evidence="2" id="KW-0808">Transferase</keyword>
<dbReference type="InterPro" id="IPR029063">
    <property type="entry name" value="SAM-dependent_MTases_sf"/>
</dbReference>
<dbReference type="InterPro" id="IPR027417">
    <property type="entry name" value="P-loop_NTPase"/>
</dbReference>
<evidence type="ECO:0000313" key="5">
    <source>
        <dbReference type="Proteomes" id="UP000620127"/>
    </source>
</evidence>
<proteinExistence type="predicted"/>
<dbReference type="InterPro" id="IPR041698">
    <property type="entry name" value="Methyltransf_25"/>
</dbReference>
<gene>
    <name evidence="4" type="ORF">GCM10011282_16740</name>
</gene>
<evidence type="ECO:0000256" key="1">
    <source>
        <dbReference type="ARBA" id="ARBA00022603"/>
    </source>
</evidence>
<dbReference type="CDD" id="cd02440">
    <property type="entry name" value="AdoMet_MTases"/>
    <property type="match status" value="1"/>
</dbReference>
<protein>
    <recommendedName>
        <fullName evidence="3">Methyltransferase domain-containing protein</fullName>
    </recommendedName>
</protein>
<keyword evidence="1" id="KW-0489">Methyltransferase</keyword>